<protein>
    <recommendedName>
        <fullName evidence="2">Jacalin-type lectin domain-containing protein</fullName>
    </recommendedName>
</protein>
<sequence>ICLEADEYLTGVEGHVDYSGHGLIVKSLTFVGNRRTFGPYGEKQGAAFELLAAGGKIIGFHGCSNSYVNALGTYVKM</sequence>
<keyword evidence="4" id="KW-1185">Reference proteome</keyword>
<reference evidence="3" key="2">
    <citation type="submission" date="2018-03" db="EMBL/GenBank/DDBJ databases">
        <title>The Triticum urartu genome reveals the dynamic nature of wheat genome evolution.</title>
        <authorList>
            <person name="Ling H."/>
            <person name="Ma B."/>
            <person name="Shi X."/>
            <person name="Liu H."/>
            <person name="Dong L."/>
            <person name="Sun H."/>
            <person name="Cao Y."/>
            <person name="Gao Q."/>
            <person name="Zheng S."/>
            <person name="Li Y."/>
            <person name="Yu Y."/>
            <person name="Du H."/>
            <person name="Qi M."/>
            <person name="Li Y."/>
            <person name="Yu H."/>
            <person name="Cui Y."/>
            <person name="Wang N."/>
            <person name="Chen C."/>
            <person name="Wu H."/>
            <person name="Zhao Y."/>
            <person name="Zhang J."/>
            <person name="Li Y."/>
            <person name="Zhou W."/>
            <person name="Zhang B."/>
            <person name="Hu W."/>
            <person name="Eijk M."/>
            <person name="Tang J."/>
            <person name="Witsenboer H."/>
            <person name="Zhao S."/>
            <person name="Li Z."/>
            <person name="Zhang A."/>
            <person name="Wang D."/>
            <person name="Liang C."/>
        </authorList>
    </citation>
    <scope>NUCLEOTIDE SEQUENCE [LARGE SCALE GENOMIC DNA]</scope>
    <source>
        <strain evidence="3">cv. G1812</strain>
    </source>
</reference>
<dbReference type="Pfam" id="PF01419">
    <property type="entry name" value="Jacalin"/>
    <property type="match status" value="1"/>
</dbReference>
<dbReference type="Gene3D" id="2.100.10.30">
    <property type="entry name" value="Jacalin-like lectin domain"/>
    <property type="match status" value="1"/>
</dbReference>
<accession>A0A8R7TQF3</accession>
<reference evidence="3" key="3">
    <citation type="submission" date="2022-06" db="UniProtKB">
        <authorList>
            <consortium name="EnsemblPlants"/>
        </authorList>
    </citation>
    <scope>IDENTIFICATION</scope>
</reference>
<dbReference type="PANTHER" id="PTHR47293:SF15">
    <property type="entry name" value="JACALIN-RELATED LECTIN 19"/>
    <property type="match status" value="1"/>
</dbReference>
<feature type="domain" description="Jacalin-type lectin" evidence="2">
    <location>
        <begin position="1"/>
        <end position="77"/>
    </location>
</feature>
<dbReference type="SUPFAM" id="SSF51101">
    <property type="entry name" value="Mannose-binding lectins"/>
    <property type="match status" value="1"/>
</dbReference>
<evidence type="ECO:0000313" key="4">
    <source>
        <dbReference type="Proteomes" id="UP000015106"/>
    </source>
</evidence>
<dbReference type="InterPro" id="IPR036404">
    <property type="entry name" value="Jacalin-like_lectin_dom_sf"/>
</dbReference>
<dbReference type="InterPro" id="IPR001229">
    <property type="entry name" value="Jacalin-like_lectin_dom"/>
</dbReference>
<name>A0A8R7TQF3_TRIUA</name>
<dbReference type="AlphaFoldDB" id="A0A8R7TQF3"/>
<proteinExistence type="predicted"/>
<dbReference type="GO" id="GO:0030246">
    <property type="term" value="F:carbohydrate binding"/>
    <property type="evidence" value="ECO:0007669"/>
    <property type="project" value="UniProtKB-KW"/>
</dbReference>
<evidence type="ECO:0000256" key="1">
    <source>
        <dbReference type="ARBA" id="ARBA00022734"/>
    </source>
</evidence>
<dbReference type="EnsemblPlants" id="TuG1812G0300000354.01.T01">
    <property type="protein sequence ID" value="TuG1812G0300000354.01.T01.cds404865"/>
    <property type="gene ID" value="TuG1812G0300000354.01"/>
</dbReference>
<evidence type="ECO:0000259" key="2">
    <source>
        <dbReference type="PROSITE" id="PS51752"/>
    </source>
</evidence>
<dbReference type="Gramene" id="TuG1812G0300000354.01.T01">
    <property type="protein sequence ID" value="TuG1812G0300000354.01.T01.cds404865"/>
    <property type="gene ID" value="TuG1812G0300000354.01"/>
</dbReference>
<reference evidence="4" key="1">
    <citation type="journal article" date="2013" name="Nature">
        <title>Draft genome of the wheat A-genome progenitor Triticum urartu.</title>
        <authorList>
            <person name="Ling H.Q."/>
            <person name="Zhao S."/>
            <person name="Liu D."/>
            <person name="Wang J."/>
            <person name="Sun H."/>
            <person name="Zhang C."/>
            <person name="Fan H."/>
            <person name="Li D."/>
            <person name="Dong L."/>
            <person name="Tao Y."/>
            <person name="Gao C."/>
            <person name="Wu H."/>
            <person name="Li Y."/>
            <person name="Cui Y."/>
            <person name="Guo X."/>
            <person name="Zheng S."/>
            <person name="Wang B."/>
            <person name="Yu K."/>
            <person name="Liang Q."/>
            <person name="Yang W."/>
            <person name="Lou X."/>
            <person name="Chen J."/>
            <person name="Feng M."/>
            <person name="Jian J."/>
            <person name="Zhang X."/>
            <person name="Luo G."/>
            <person name="Jiang Y."/>
            <person name="Liu J."/>
            <person name="Wang Z."/>
            <person name="Sha Y."/>
            <person name="Zhang B."/>
            <person name="Wu H."/>
            <person name="Tang D."/>
            <person name="Shen Q."/>
            <person name="Xue P."/>
            <person name="Zou S."/>
            <person name="Wang X."/>
            <person name="Liu X."/>
            <person name="Wang F."/>
            <person name="Yang Y."/>
            <person name="An X."/>
            <person name="Dong Z."/>
            <person name="Zhang K."/>
            <person name="Zhang X."/>
            <person name="Luo M.C."/>
            <person name="Dvorak J."/>
            <person name="Tong Y."/>
            <person name="Wang J."/>
            <person name="Yang H."/>
            <person name="Li Z."/>
            <person name="Wang D."/>
            <person name="Zhang A."/>
            <person name="Wang J."/>
        </authorList>
    </citation>
    <scope>NUCLEOTIDE SEQUENCE</scope>
    <source>
        <strain evidence="4">cv. G1812</strain>
    </source>
</reference>
<dbReference type="Proteomes" id="UP000015106">
    <property type="component" value="Chromosome 3"/>
</dbReference>
<organism evidence="3 4">
    <name type="scientific">Triticum urartu</name>
    <name type="common">Red wild einkorn</name>
    <name type="synonym">Crithodium urartu</name>
    <dbReference type="NCBI Taxonomy" id="4572"/>
    <lineage>
        <taxon>Eukaryota</taxon>
        <taxon>Viridiplantae</taxon>
        <taxon>Streptophyta</taxon>
        <taxon>Embryophyta</taxon>
        <taxon>Tracheophyta</taxon>
        <taxon>Spermatophyta</taxon>
        <taxon>Magnoliopsida</taxon>
        <taxon>Liliopsida</taxon>
        <taxon>Poales</taxon>
        <taxon>Poaceae</taxon>
        <taxon>BOP clade</taxon>
        <taxon>Pooideae</taxon>
        <taxon>Triticodae</taxon>
        <taxon>Triticeae</taxon>
        <taxon>Triticinae</taxon>
        <taxon>Triticum</taxon>
    </lineage>
</organism>
<dbReference type="PANTHER" id="PTHR47293">
    <property type="entry name" value="JACALIN-RELATED LECTIN 3"/>
    <property type="match status" value="1"/>
</dbReference>
<keyword evidence="1" id="KW-0430">Lectin</keyword>
<evidence type="ECO:0000313" key="3">
    <source>
        <dbReference type="EnsemblPlants" id="TuG1812G0300000354.01.T01.cds404865"/>
    </source>
</evidence>
<dbReference type="PROSITE" id="PS51752">
    <property type="entry name" value="JACALIN_LECTIN"/>
    <property type="match status" value="1"/>
</dbReference>